<evidence type="ECO:0000259" key="8">
    <source>
        <dbReference type="Pfam" id="PF13359"/>
    </source>
</evidence>
<evidence type="ECO:0000256" key="4">
    <source>
        <dbReference type="ARBA" id="ARBA00022722"/>
    </source>
</evidence>
<protein>
    <recommendedName>
        <fullName evidence="8">DDE Tnp4 domain-containing protein</fullName>
    </recommendedName>
</protein>
<dbReference type="PANTHER" id="PTHR22930">
    <property type="match status" value="1"/>
</dbReference>
<organism evidence="9 10">
    <name type="scientific">Pocillopora meandrina</name>
    <dbReference type="NCBI Taxonomy" id="46732"/>
    <lineage>
        <taxon>Eukaryota</taxon>
        <taxon>Metazoa</taxon>
        <taxon>Cnidaria</taxon>
        <taxon>Anthozoa</taxon>
        <taxon>Hexacorallia</taxon>
        <taxon>Scleractinia</taxon>
        <taxon>Astrocoeniina</taxon>
        <taxon>Pocilloporidae</taxon>
        <taxon>Pocillopora</taxon>
    </lineage>
</organism>
<evidence type="ECO:0000256" key="1">
    <source>
        <dbReference type="ARBA" id="ARBA00001968"/>
    </source>
</evidence>
<dbReference type="InterPro" id="IPR045249">
    <property type="entry name" value="HARBI1-like"/>
</dbReference>
<proteinExistence type="inferred from homology"/>
<keyword evidence="5" id="KW-0479">Metal-binding</keyword>
<keyword evidence="10" id="KW-1185">Reference proteome</keyword>
<feature type="domain" description="DDE Tnp4" evidence="8">
    <location>
        <begin position="159"/>
        <end position="257"/>
    </location>
</feature>
<comment type="similarity">
    <text evidence="3">Belongs to the HARBI1 family.</text>
</comment>
<dbReference type="Pfam" id="PF13359">
    <property type="entry name" value="DDE_Tnp_4"/>
    <property type="match status" value="1"/>
</dbReference>
<gene>
    <name evidence="9" type="ORF">PMEA_00031315</name>
</gene>
<keyword evidence="6" id="KW-0378">Hydrolase</keyword>
<evidence type="ECO:0000256" key="3">
    <source>
        <dbReference type="ARBA" id="ARBA00006958"/>
    </source>
</evidence>
<sequence>MAAILKVIVAGFATFVEEFLEEESVQEEEDVLEEFLPLFYANNLLSEWRKAVRIEGYAETVPNYNLSEFRSHFRISVDTFEQLVVELGNCPELPTGTQHGGREPISVEKHLLITLWFLGNQESIKSISDRFNVTKSSVFTCVNRVCKALKNNITGQVIVVFKNSDFYQTVNDKFQDDSYLLGDSTYTLETWMITPFKDHGNLTPQHPRFNFIHSSTRMVIERAFSFLKERFRRLKYLDMLRIQDIPTVIIAACTLHNVCLDSGDQWEDFMGDIEEEVNGFENILTPGCHAVAKRNELMQNYC</sequence>
<dbReference type="GO" id="GO:0016787">
    <property type="term" value="F:hydrolase activity"/>
    <property type="evidence" value="ECO:0007669"/>
    <property type="project" value="UniProtKB-KW"/>
</dbReference>
<name>A0AAU9W5U4_9CNID</name>
<dbReference type="GO" id="GO:0046872">
    <property type="term" value="F:metal ion binding"/>
    <property type="evidence" value="ECO:0007669"/>
    <property type="project" value="UniProtKB-KW"/>
</dbReference>
<reference evidence="9 10" key="1">
    <citation type="submission" date="2022-05" db="EMBL/GenBank/DDBJ databases">
        <authorList>
            <consortium name="Genoscope - CEA"/>
            <person name="William W."/>
        </authorList>
    </citation>
    <scope>NUCLEOTIDE SEQUENCE [LARGE SCALE GENOMIC DNA]</scope>
</reference>
<comment type="caution">
    <text evidence="9">The sequence shown here is derived from an EMBL/GenBank/DDBJ whole genome shotgun (WGS) entry which is preliminary data.</text>
</comment>
<dbReference type="Proteomes" id="UP001159428">
    <property type="component" value="Unassembled WGS sequence"/>
</dbReference>
<comment type="cofactor">
    <cofactor evidence="1">
        <name>a divalent metal cation</name>
        <dbReference type="ChEBI" id="CHEBI:60240"/>
    </cofactor>
</comment>
<evidence type="ECO:0000313" key="10">
    <source>
        <dbReference type="Proteomes" id="UP001159428"/>
    </source>
</evidence>
<dbReference type="InterPro" id="IPR027806">
    <property type="entry name" value="HARBI1_dom"/>
</dbReference>
<evidence type="ECO:0000256" key="2">
    <source>
        <dbReference type="ARBA" id="ARBA00004123"/>
    </source>
</evidence>
<evidence type="ECO:0000256" key="7">
    <source>
        <dbReference type="ARBA" id="ARBA00023242"/>
    </source>
</evidence>
<dbReference type="EMBL" id="CALNXJ010000007">
    <property type="protein sequence ID" value="CAH3044672.1"/>
    <property type="molecule type" value="Genomic_DNA"/>
</dbReference>
<accession>A0AAU9W5U4</accession>
<dbReference type="GO" id="GO:0005634">
    <property type="term" value="C:nucleus"/>
    <property type="evidence" value="ECO:0007669"/>
    <property type="project" value="UniProtKB-SubCell"/>
</dbReference>
<dbReference type="PANTHER" id="PTHR22930:SF85">
    <property type="entry name" value="GH03217P-RELATED"/>
    <property type="match status" value="1"/>
</dbReference>
<evidence type="ECO:0000313" key="9">
    <source>
        <dbReference type="EMBL" id="CAH3044672.1"/>
    </source>
</evidence>
<dbReference type="AlphaFoldDB" id="A0AAU9W5U4"/>
<evidence type="ECO:0000256" key="6">
    <source>
        <dbReference type="ARBA" id="ARBA00022801"/>
    </source>
</evidence>
<keyword evidence="7" id="KW-0539">Nucleus</keyword>
<comment type="subcellular location">
    <subcellularLocation>
        <location evidence="2">Nucleus</location>
    </subcellularLocation>
</comment>
<keyword evidence="4" id="KW-0540">Nuclease</keyword>
<evidence type="ECO:0000256" key="5">
    <source>
        <dbReference type="ARBA" id="ARBA00022723"/>
    </source>
</evidence>
<dbReference type="GO" id="GO:0004518">
    <property type="term" value="F:nuclease activity"/>
    <property type="evidence" value="ECO:0007669"/>
    <property type="project" value="UniProtKB-KW"/>
</dbReference>